<dbReference type="OrthoDB" id="5878686at2"/>
<reference evidence="2 3" key="1">
    <citation type="submission" date="2014-11" db="EMBL/GenBank/DDBJ databases">
        <title>Draft Genome Sequence of Vibrio piscirenalis strains CECT 8603T and CECT 8604, two marine Gammaproteobacterium isolated from cultured gilthead sea bream (Sparus aurata).</title>
        <authorList>
            <person name="Arahal D.R."/>
            <person name="Rodrigo-Torres L."/>
            <person name="Lucena T."/>
            <person name="Pujalte M.J."/>
        </authorList>
    </citation>
    <scope>NUCLEOTIDE SEQUENCE [LARGE SCALE GENOMIC DNA]</scope>
    <source>
        <strain evidence="2 3">DCR 1-4-2</strain>
    </source>
</reference>
<keyword evidence="3" id="KW-1185">Reference proteome</keyword>
<organism evidence="2 3">
    <name type="scientific">Vibrio renipiscarius</name>
    <dbReference type="NCBI Taxonomy" id="1461322"/>
    <lineage>
        <taxon>Bacteria</taxon>
        <taxon>Pseudomonadati</taxon>
        <taxon>Pseudomonadota</taxon>
        <taxon>Gammaproteobacteria</taxon>
        <taxon>Vibrionales</taxon>
        <taxon>Vibrionaceae</taxon>
        <taxon>Vibrio</taxon>
    </lineage>
</organism>
<feature type="transmembrane region" description="Helical" evidence="1">
    <location>
        <begin position="20"/>
        <end position="38"/>
    </location>
</feature>
<dbReference type="EMBL" id="JTKH01000003">
    <property type="protein sequence ID" value="KII81834.1"/>
    <property type="molecule type" value="Genomic_DNA"/>
</dbReference>
<keyword evidence="1" id="KW-1133">Transmembrane helix</keyword>
<comment type="caution">
    <text evidence="2">The sequence shown here is derived from an EMBL/GenBank/DDBJ whole genome shotgun (WGS) entry which is preliminary data.</text>
</comment>
<proteinExistence type="predicted"/>
<dbReference type="RefSeq" id="WP_040986543.1">
    <property type="nucleotide sequence ID" value="NZ_JBFRUC010000059.1"/>
</dbReference>
<dbReference type="Proteomes" id="UP000031672">
    <property type="component" value="Unassembled WGS sequence"/>
</dbReference>
<dbReference type="AlphaFoldDB" id="A0A0C2N7W9"/>
<keyword evidence="1" id="KW-0812">Transmembrane</keyword>
<gene>
    <name evidence="2" type="ORF">OJ16_01125</name>
</gene>
<sequence length="91" mass="10547">MKDPDIEFSKWKLERRKGSLSFAVRTSFPAVIGMMIGRTIEPLFMSETAWGWAQTTDVLMSGVWGSIGAISVSFVIWCWREEKYKRHIARF</sequence>
<feature type="transmembrane region" description="Helical" evidence="1">
    <location>
        <begin position="58"/>
        <end position="79"/>
    </location>
</feature>
<evidence type="ECO:0000256" key="1">
    <source>
        <dbReference type="SAM" id="Phobius"/>
    </source>
</evidence>
<accession>A0A0C2JV52</accession>
<name>A0A0C2N7W9_9VIBR</name>
<protein>
    <submittedName>
        <fullName evidence="2">Uncharacterized protein</fullName>
    </submittedName>
</protein>
<keyword evidence="1" id="KW-0472">Membrane</keyword>
<evidence type="ECO:0000313" key="2">
    <source>
        <dbReference type="EMBL" id="KII81834.1"/>
    </source>
</evidence>
<evidence type="ECO:0000313" key="3">
    <source>
        <dbReference type="Proteomes" id="UP000031672"/>
    </source>
</evidence>
<accession>A0A0C2N7W9</accession>